<keyword evidence="5" id="KW-1185">Reference proteome</keyword>
<keyword evidence="2" id="KW-0175">Coiled coil</keyword>
<keyword evidence="1" id="KW-0507">mRNA processing</keyword>
<dbReference type="PANTHER" id="PTHR12272:SF11">
    <property type="entry name" value="PAN2-PAN3 DEADENYLATION COMPLEX SUBUNIT PAN3"/>
    <property type="match status" value="1"/>
</dbReference>
<dbReference type="InterPro" id="IPR000719">
    <property type="entry name" value="Prot_kinase_dom"/>
</dbReference>
<evidence type="ECO:0000256" key="2">
    <source>
        <dbReference type="ARBA" id="ARBA00023054"/>
    </source>
</evidence>
<dbReference type="GO" id="GO:0000932">
    <property type="term" value="C:P-body"/>
    <property type="evidence" value="ECO:0007669"/>
    <property type="project" value="TreeGrafter"/>
</dbReference>
<evidence type="ECO:0000256" key="3">
    <source>
        <dbReference type="SAM" id="MobiDB-lite"/>
    </source>
</evidence>
<dbReference type="GO" id="GO:0031251">
    <property type="term" value="C:PAN complex"/>
    <property type="evidence" value="ECO:0007669"/>
    <property type="project" value="InterPro"/>
</dbReference>
<dbReference type="PANTHER" id="PTHR12272">
    <property type="entry name" value="DEADENYLATION COMPLEX SUBUNIT PAN3"/>
    <property type="match status" value="1"/>
</dbReference>
<dbReference type="GO" id="GO:0008143">
    <property type="term" value="F:poly(A) binding"/>
    <property type="evidence" value="ECO:0007669"/>
    <property type="project" value="TreeGrafter"/>
</dbReference>
<sequence>PATYPDLPQEIEGYHHLVPLEPPKPIGVVERNFFGAYMSSVYKAIGTKDGLPYCLRRLHNSRLAHQKSLTMVDLWKKLVHAHVVQLREVFSTKHFGDYSLMFIYDYHPLAETLKMRHFSSQQTRMANGNHSLLDDGRSPSGTGAGGPPKFAINNGAAGGSASGGLPESLIWTYVVQLSSALRAIHAAGMAARTMDPSKILIFGKSKLMINCCGIVDVLTFDANHPNMMALIQHQQQEDLVGLGRLVVALACGTLQAAMR</sequence>
<accession>A0A914V118</accession>
<protein>
    <submittedName>
        <fullName evidence="6">Protein kinase domain-containing protein</fullName>
    </submittedName>
</protein>
<feature type="region of interest" description="Disordered" evidence="3">
    <location>
        <begin position="128"/>
        <end position="149"/>
    </location>
</feature>
<organism evidence="5 6">
    <name type="scientific">Plectus sambesii</name>
    <dbReference type="NCBI Taxonomy" id="2011161"/>
    <lineage>
        <taxon>Eukaryota</taxon>
        <taxon>Metazoa</taxon>
        <taxon>Ecdysozoa</taxon>
        <taxon>Nematoda</taxon>
        <taxon>Chromadorea</taxon>
        <taxon>Plectida</taxon>
        <taxon>Plectina</taxon>
        <taxon>Plectoidea</taxon>
        <taxon>Plectidae</taxon>
        <taxon>Plectus</taxon>
    </lineage>
</organism>
<evidence type="ECO:0000259" key="4">
    <source>
        <dbReference type="PROSITE" id="PS50011"/>
    </source>
</evidence>
<dbReference type="GO" id="GO:0004672">
    <property type="term" value="F:protein kinase activity"/>
    <property type="evidence" value="ECO:0007669"/>
    <property type="project" value="InterPro"/>
</dbReference>
<dbReference type="GO" id="GO:0005524">
    <property type="term" value="F:ATP binding"/>
    <property type="evidence" value="ECO:0007669"/>
    <property type="project" value="InterPro"/>
</dbReference>
<dbReference type="InterPro" id="IPR011009">
    <property type="entry name" value="Kinase-like_dom_sf"/>
</dbReference>
<evidence type="ECO:0000313" key="5">
    <source>
        <dbReference type="Proteomes" id="UP000887566"/>
    </source>
</evidence>
<feature type="domain" description="Protein kinase" evidence="4">
    <location>
        <begin position="23"/>
        <end position="259"/>
    </location>
</feature>
<dbReference type="GO" id="GO:0006397">
    <property type="term" value="P:mRNA processing"/>
    <property type="evidence" value="ECO:0007669"/>
    <property type="project" value="UniProtKB-KW"/>
</dbReference>
<dbReference type="AlphaFoldDB" id="A0A914V118"/>
<proteinExistence type="predicted"/>
<dbReference type="Gene3D" id="1.10.510.10">
    <property type="entry name" value="Transferase(Phosphotransferase) domain 1"/>
    <property type="match status" value="1"/>
</dbReference>
<dbReference type="PROSITE" id="PS50011">
    <property type="entry name" value="PROTEIN_KINASE_DOM"/>
    <property type="match status" value="1"/>
</dbReference>
<dbReference type="GO" id="GO:0000289">
    <property type="term" value="P:nuclear-transcribed mRNA poly(A) tail shortening"/>
    <property type="evidence" value="ECO:0007669"/>
    <property type="project" value="InterPro"/>
</dbReference>
<evidence type="ECO:0000313" key="6">
    <source>
        <dbReference type="WBParaSite" id="PSAMB.scaffold13728size2143.g35643.t1"/>
    </source>
</evidence>
<evidence type="ECO:0000256" key="1">
    <source>
        <dbReference type="ARBA" id="ARBA00022664"/>
    </source>
</evidence>
<name>A0A914V118_9BILA</name>
<reference evidence="6" key="1">
    <citation type="submission" date="2022-11" db="UniProtKB">
        <authorList>
            <consortium name="WormBaseParasite"/>
        </authorList>
    </citation>
    <scope>IDENTIFICATION</scope>
</reference>
<dbReference type="SUPFAM" id="SSF56112">
    <property type="entry name" value="Protein kinase-like (PK-like)"/>
    <property type="match status" value="1"/>
</dbReference>
<dbReference type="WBParaSite" id="PSAMB.scaffold13728size2143.g35643.t1">
    <property type="protein sequence ID" value="PSAMB.scaffold13728size2143.g35643.t1"/>
    <property type="gene ID" value="PSAMB.scaffold13728size2143.g35643"/>
</dbReference>
<dbReference type="Proteomes" id="UP000887566">
    <property type="component" value="Unplaced"/>
</dbReference>
<dbReference type="InterPro" id="IPR030844">
    <property type="entry name" value="PAN3"/>
</dbReference>